<dbReference type="OrthoDB" id="448493at2"/>
<reference evidence="2" key="1">
    <citation type="submission" date="2009-01" db="EMBL/GenBank/DDBJ databases">
        <title>Complete sequence of chromosome Cyanothece sp. PCC 7425.</title>
        <authorList>
            <consortium name="US DOE Joint Genome Institute"/>
            <person name="Lucas S."/>
            <person name="Copeland A."/>
            <person name="Lapidus A."/>
            <person name="Glavina del Rio T."/>
            <person name="Dalin E."/>
            <person name="Tice H."/>
            <person name="Bruce D."/>
            <person name="Goodwin L."/>
            <person name="Pitluck S."/>
            <person name="Sims D."/>
            <person name="Meineke L."/>
            <person name="Brettin T."/>
            <person name="Detter J.C."/>
            <person name="Han C."/>
            <person name="Larimer F."/>
            <person name="Land M."/>
            <person name="Hauser L."/>
            <person name="Kyrpides N."/>
            <person name="Ovchinnikova G."/>
            <person name="Liberton M."/>
            <person name="Stoeckel J."/>
            <person name="Banerjee A."/>
            <person name="Singh A."/>
            <person name="Page L."/>
            <person name="Sato H."/>
            <person name="Zhao L."/>
            <person name="Sherman L."/>
            <person name="Pakrasi H."/>
            <person name="Richardson P."/>
        </authorList>
    </citation>
    <scope>NUCLEOTIDE SEQUENCE</scope>
    <source>
        <strain evidence="2">PCC 7425</strain>
    </source>
</reference>
<dbReference type="KEGG" id="cyn:Cyan7425_0753"/>
<sequence length="367" mass="41054">MKKFKRRNLLISLGITGVALALTFAPLPGLQQQITVVSGTELQEVLTTLKPRFEQAHPSIKVEFKFQGSQDIVNNFIDDKNDFVPTLLIPANGEILQELSDRWRTQNNSDPFYEPPLPIAKTLLVGIAWTERGKVLFPQDQFSWQRLEQALALGSWSKLGGGTDWGSFDLLMTDPTRSNSAQLALYLWFRAKLGGSSTALFDHPQIQTLANLIKRSVYQPPRSTDILLQEFIARGPNDADIALTYESIALNRWSQAQTTQGKPYQIYYIDPSTETTSTAALPRRNVDPRAAEAARTFLQFLTQPEQQAVFVQQGFRPVNSNVDLQTVANSPWQQKIPGAAVNPTGAITPLPDRPLITEIIRLWQRAA</sequence>
<dbReference type="eggNOG" id="COG1840">
    <property type="taxonomic scope" value="Bacteria"/>
</dbReference>
<organism evidence="2">
    <name type="scientific">Cyanothece sp. (strain PCC 7425 / ATCC 29141)</name>
    <dbReference type="NCBI Taxonomy" id="395961"/>
    <lineage>
        <taxon>Bacteria</taxon>
        <taxon>Bacillati</taxon>
        <taxon>Cyanobacteriota</taxon>
        <taxon>Cyanophyceae</taxon>
        <taxon>Gomontiellales</taxon>
        <taxon>Cyanothecaceae</taxon>
        <taxon>Cyanothece</taxon>
    </lineage>
</organism>
<dbReference type="AlphaFoldDB" id="B8HVW2"/>
<dbReference type="PANTHER" id="PTHR30632:SF0">
    <property type="entry name" value="SULFATE-BINDING PROTEIN"/>
    <property type="match status" value="1"/>
</dbReference>
<dbReference type="HOGENOM" id="CLU_749294_0_0_3"/>
<keyword evidence="1" id="KW-0732">Signal</keyword>
<evidence type="ECO:0000313" key="2">
    <source>
        <dbReference type="EMBL" id="ACL43140.1"/>
    </source>
</evidence>
<dbReference type="EMBL" id="CP001344">
    <property type="protein sequence ID" value="ACL43140.1"/>
    <property type="molecule type" value="Genomic_DNA"/>
</dbReference>
<protein>
    <recommendedName>
        <fullName evidence="3">ABC transporter substrate-binding protein</fullName>
    </recommendedName>
</protein>
<dbReference type="GO" id="GO:0030973">
    <property type="term" value="F:molybdate ion binding"/>
    <property type="evidence" value="ECO:0007669"/>
    <property type="project" value="TreeGrafter"/>
</dbReference>
<dbReference type="Gene3D" id="3.40.190.10">
    <property type="entry name" value="Periplasmic binding protein-like II"/>
    <property type="match status" value="2"/>
</dbReference>
<gene>
    <name evidence="2" type="ordered locus">Cyan7425_0753</name>
</gene>
<evidence type="ECO:0008006" key="3">
    <source>
        <dbReference type="Google" id="ProtNLM"/>
    </source>
</evidence>
<feature type="signal peptide" evidence="1">
    <location>
        <begin position="1"/>
        <end position="21"/>
    </location>
</feature>
<dbReference type="STRING" id="395961.Cyan7425_0753"/>
<name>B8HVW2_CYAP4</name>
<dbReference type="PANTHER" id="PTHR30632">
    <property type="entry name" value="MOLYBDATE-BINDING PERIPLASMIC PROTEIN"/>
    <property type="match status" value="1"/>
</dbReference>
<dbReference type="GO" id="GO:0015689">
    <property type="term" value="P:molybdate ion transport"/>
    <property type="evidence" value="ECO:0007669"/>
    <property type="project" value="TreeGrafter"/>
</dbReference>
<accession>B8HVW2</accession>
<dbReference type="SUPFAM" id="SSF53850">
    <property type="entry name" value="Periplasmic binding protein-like II"/>
    <property type="match status" value="1"/>
</dbReference>
<dbReference type="Pfam" id="PF13531">
    <property type="entry name" value="SBP_bac_11"/>
    <property type="match status" value="1"/>
</dbReference>
<evidence type="ECO:0000256" key="1">
    <source>
        <dbReference type="SAM" id="SignalP"/>
    </source>
</evidence>
<proteinExistence type="predicted"/>
<feature type="chain" id="PRO_5002871272" description="ABC transporter substrate-binding protein" evidence="1">
    <location>
        <begin position="22"/>
        <end position="367"/>
    </location>
</feature>
<dbReference type="InterPro" id="IPR050682">
    <property type="entry name" value="ModA/WtpA"/>
</dbReference>